<keyword evidence="1" id="KW-0805">Transcription regulation</keyword>
<sequence length="220" mass="25338">MILSGHAEFAYAQKAIAHRTCGYLLKPIDEDELALMLKRLRRELDGRARPDSYREDAGQAQLDLHRGEAFRARPELHGRDAFTSYAPEGAPPPAPQLSIDSPITAADGLPEARRPEGRELIARVKARIEREYRDNLRLETLAADFHYSSSHLGRLFRKETGDYFNTYLDKVRIEQAKRLLKHGWKVYEVAERVGYPNVDYFHGKFRKYVGIPPGEFRKEE</sequence>
<dbReference type="PROSITE" id="PS50110">
    <property type="entry name" value="RESPONSE_REGULATORY"/>
    <property type="match status" value="1"/>
</dbReference>
<dbReference type="InterPro" id="IPR020449">
    <property type="entry name" value="Tscrpt_reg_AraC-type_HTH"/>
</dbReference>
<comment type="caution">
    <text evidence="7">The sequence shown here is derived from an EMBL/GenBank/DDBJ whole genome shotgun (WGS) entry which is preliminary data.</text>
</comment>
<evidence type="ECO:0000256" key="3">
    <source>
        <dbReference type="ARBA" id="ARBA00023163"/>
    </source>
</evidence>
<evidence type="ECO:0000256" key="1">
    <source>
        <dbReference type="ARBA" id="ARBA00023015"/>
    </source>
</evidence>
<protein>
    <submittedName>
        <fullName evidence="7">Helix-turn-helix domain-containing protein</fullName>
    </submittedName>
</protein>
<dbReference type="InterPro" id="IPR018062">
    <property type="entry name" value="HTH_AraC-typ_CS"/>
</dbReference>
<dbReference type="GO" id="GO:0003700">
    <property type="term" value="F:DNA-binding transcription factor activity"/>
    <property type="evidence" value="ECO:0007669"/>
    <property type="project" value="InterPro"/>
</dbReference>
<dbReference type="Gene3D" id="3.40.50.2300">
    <property type="match status" value="1"/>
</dbReference>
<evidence type="ECO:0000313" key="8">
    <source>
        <dbReference type="Proteomes" id="UP000621560"/>
    </source>
</evidence>
<dbReference type="Gene3D" id="1.10.10.60">
    <property type="entry name" value="Homeodomain-like"/>
    <property type="match status" value="2"/>
</dbReference>
<dbReference type="SUPFAM" id="SSF52172">
    <property type="entry name" value="CheY-like"/>
    <property type="match status" value="1"/>
</dbReference>
<dbReference type="GO" id="GO:0043565">
    <property type="term" value="F:sequence-specific DNA binding"/>
    <property type="evidence" value="ECO:0007669"/>
    <property type="project" value="InterPro"/>
</dbReference>
<feature type="domain" description="HTH araC/xylS-type" evidence="5">
    <location>
        <begin position="122"/>
        <end position="219"/>
    </location>
</feature>
<reference evidence="7" key="1">
    <citation type="submission" date="2020-09" db="EMBL/GenBank/DDBJ databases">
        <title>A novel bacterium of genus Paenibacillus, isolated from South China Sea.</title>
        <authorList>
            <person name="Huang H."/>
            <person name="Mo K."/>
            <person name="Hu Y."/>
        </authorList>
    </citation>
    <scope>NUCLEOTIDE SEQUENCE</scope>
    <source>
        <strain evidence="7">IB182496</strain>
    </source>
</reference>
<keyword evidence="8" id="KW-1185">Reference proteome</keyword>
<organism evidence="7 8">
    <name type="scientific">Paenibacillus sabuli</name>
    <dbReference type="NCBI Taxonomy" id="2772509"/>
    <lineage>
        <taxon>Bacteria</taxon>
        <taxon>Bacillati</taxon>
        <taxon>Bacillota</taxon>
        <taxon>Bacilli</taxon>
        <taxon>Bacillales</taxon>
        <taxon>Paenibacillaceae</taxon>
        <taxon>Paenibacillus</taxon>
    </lineage>
</organism>
<keyword evidence="3" id="KW-0804">Transcription</keyword>
<dbReference type="PRINTS" id="PR00032">
    <property type="entry name" value="HTHARAC"/>
</dbReference>
<dbReference type="PROSITE" id="PS01124">
    <property type="entry name" value="HTH_ARAC_FAMILY_2"/>
    <property type="match status" value="1"/>
</dbReference>
<gene>
    <name evidence="7" type="ORF">IDH44_14740</name>
</gene>
<accession>A0A927BV40</accession>
<dbReference type="EMBL" id="JACXIZ010000024">
    <property type="protein sequence ID" value="MBD2846456.1"/>
    <property type="molecule type" value="Genomic_DNA"/>
</dbReference>
<evidence type="ECO:0000259" key="6">
    <source>
        <dbReference type="PROSITE" id="PS50110"/>
    </source>
</evidence>
<dbReference type="InterPro" id="IPR011006">
    <property type="entry name" value="CheY-like_superfamily"/>
</dbReference>
<name>A0A927BV40_9BACL</name>
<feature type="domain" description="Response regulatory" evidence="6">
    <location>
        <begin position="1"/>
        <end position="41"/>
    </location>
</feature>
<evidence type="ECO:0000313" key="7">
    <source>
        <dbReference type="EMBL" id="MBD2846456.1"/>
    </source>
</evidence>
<evidence type="ECO:0000256" key="2">
    <source>
        <dbReference type="ARBA" id="ARBA00023125"/>
    </source>
</evidence>
<dbReference type="SMART" id="SM00342">
    <property type="entry name" value="HTH_ARAC"/>
    <property type="match status" value="1"/>
</dbReference>
<dbReference type="SUPFAM" id="SSF46689">
    <property type="entry name" value="Homeodomain-like"/>
    <property type="match status" value="2"/>
</dbReference>
<dbReference type="PANTHER" id="PTHR43280:SF2">
    <property type="entry name" value="HTH-TYPE TRANSCRIPTIONAL REGULATOR EXSA"/>
    <property type="match status" value="1"/>
</dbReference>
<proteinExistence type="predicted"/>
<keyword evidence="2" id="KW-0238">DNA-binding</keyword>
<evidence type="ECO:0000256" key="4">
    <source>
        <dbReference type="PROSITE-ProRule" id="PRU00169"/>
    </source>
</evidence>
<dbReference type="PROSITE" id="PS00041">
    <property type="entry name" value="HTH_ARAC_FAMILY_1"/>
    <property type="match status" value="1"/>
</dbReference>
<evidence type="ECO:0000259" key="5">
    <source>
        <dbReference type="PROSITE" id="PS01124"/>
    </source>
</evidence>
<dbReference type="GO" id="GO:0000160">
    <property type="term" value="P:phosphorelay signal transduction system"/>
    <property type="evidence" value="ECO:0007669"/>
    <property type="project" value="InterPro"/>
</dbReference>
<dbReference type="Proteomes" id="UP000621560">
    <property type="component" value="Unassembled WGS sequence"/>
</dbReference>
<dbReference type="AlphaFoldDB" id="A0A927BV40"/>
<dbReference type="Pfam" id="PF12833">
    <property type="entry name" value="HTH_18"/>
    <property type="match status" value="1"/>
</dbReference>
<dbReference type="InterPro" id="IPR009057">
    <property type="entry name" value="Homeodomain-like_sf"/>
</dbReference>
<dbReference type="InterPro" id="IPR018060">
    <property type="entry name" value="HTH_AraC"/>
</dbReference>
<dbReference type="PANTHER" id="PTHR43280">
    <property type="entry name" value="ARAC-FAMILY TRANSCRIPTIONAL REGULATOR"/>
    <property type="match status" value="1"/>
</dbReference>
<dbReference type="InterPro" id="IPR001789">
    <property type="entry name" value="Sig_transdc_resp-reg_receiver"/>
</dbReference>
<comment type="caution">
    <text evidence="4">Lacks conserved residue(s) required for the propagation of feature annotation.</text>
</comment>